<dbReference type="SUPFAM" id="SSF53167">
    <property type="entry name" value="Purine and uridine phosphorylases"/>
    <property type="match status" value="1"/>
</dbReference>
<gene>
    <name evidence="2" type="ORF">LDJ79_14605</name>
</gene>
<keyword evidence="3" id="KW-1185">Reference proteome</keyword>
<dbReference type="PANTHER" id="PTHR46832:SF1">
    <property type="entry name" value="5'-METHYLTHIOADENOSINE_S-ADENOSYLHOMOCYSTEINE NUCLEOSIDASE"/>
    <property type="match status" value="1"/>
</dbReference>
<dbReference type="PANTHER" id="PTHR46832">
    <property type="entry name" value="5'-METHYLTHIOADENOSINE/S-ADENOSYLHOMOCYSTEINE NUCLEOSIDASE"/>
    <property type="match status" value="1"/>
</dbReference>
<dbReference type="InterPro" id="IPR035994">
    <property type="entry name" value="Nucleoside_phosphorylase_sf"/>
</dbReference>
<accession>A0ABS7YQL2</accession>
<organism evidence="2 3">
    <name type="scientific">Vibrio tritonius</name>
    <dbReference type="NCBI Taxonomy" id="1435069"/>
    <lineage>
        <taxon>Bacteria</taxon>
        <taxon>Pseudomonadati</taxon>
        <taxon>Pseudomonadota</taxon>
        <taxon>Gammaproteobacteria</taxon>
        <taxon>Vibrionales</taxon>
        <taxon>Vibrionaceae</taxon>
        <taxon>Vibrio</taxon>
    </lineage>
</organism>
<evidence type="ECO:0000259" key="1">
    <source>
        <dbReference type="Pfam" id="PF01048"/>
    </source>
</evidence>
<dbReference type="Pfam" id="PF01048">
    <property type="entry name" value="PNP_UDP_1"/>
    <property type="match status" value="1"/>
</dbReference>
<protein>
    <recommendedName>
        <fullName evidence="1">Nucleoside phosphorylase domain-containing protein</fullName>
    </recommendedName>
</protein>
<dbReference type="InterPro" id="IPR000845">
    <property type="entry name" value="Nucleoside_phosphorylase_d"/>
</dbReference>
<dbReference type="EMBL" id="JAIWIU010000103">
    <property type="protein sequence ID" value="MCA2017352.1"/>
    <property type="molecule type" value="Genomic_DNA"/>
</dbReference>
<evidence type="ECO:0000313" key="2">
    <source>
        <dbReference type="EMBL" id="MCA2017352.1"/>
    </source>
</evidence>
<comment type="caution">
    <text evidence="2">The sequence shown here is derived from an EMBL/GenBank/DDBJ whole genome shotgun (WGS) entry which is preliminary data.</text>
</comment>
<proteinExistence type="predicted"/>
<feature type="domain" description="Nucleoside phosphorylase" evidence="1">
    <location>
        <begin position="137"/>
        <end position="351"/>
    </location>
</feature>
<dbReference type="Gene3D" id="3.40.50.1580">
    <property type="entry name" value="Nucleoside phosphorylase domain"/>
    <property type="match status" value="1"/>
</dbReference>
<reference evidence="3" key="1">
    <citation type="submission" date="2023-07" db="EMBL/GenBank/DDBJ databases">
        <title>Molecular identification of indigenous halophilic bacteria isolated from red sea cost, biodegradation of synthetic dyes and assessment of degraded metabolite toxicity.</title>
        <authorList>
            <person name="Chaieb K."/>
            <person name="Altayb H.N."/>
        </authorList>
    </citation>
    <scope>NUCLEOTIDE SEQUENCE [LARGE SCALE GENOMIC DNA]</scope>
    <source>
        <strain evidence="3">K20</strain>
    </source>
</reference>
<dbReference type="Proteomes" id="UP001199044">
    <property type="component" value="Unassembled WGS sequence"/>
</dbReference>
<sequence>MKVMIIEDNQKKIDKFTSHLFSRGLKKDDIIIAKNMSDFAAKLNSKIDLFIIDFYIPYYNDGAPQPNGLAIIESITKSGSGDALLIAISSYPDEFPNLREIYESSGCILSDFQQVAKWKSTLDYLLMQLKSKLSFDFVIFCALEEERNPYITILDNGQDVIRGGIDCYDIEISNKRGTVVVLPEMGLVNAAIYAGMCIERFKPKVIGISGICGGFKDKVDLGQLLVSSLSYEYQSGKWSDNQFQQTPYQASTDHHTLTMLKSLLKAQNLILDLEKDFIGNRPAQTHQPQAVIFTSGSAVIASDDKLHQMSNFHSKVSGVDMEIYAIQQAAKISQCMPKNICAKVVVDLCDNNKNDELHAYGSFVSAKFLIRSIDKLFSEKENYEIFS</sequence>
<dbReference type="RefSeq" id="WP_225251100.1">
    <property type="nucleotide sequence ID" value="NZ_JAIWIU010000103.1"/>
</dbReference>
<evidence type="ECO:0000313" key="3">
    <source>
        <dbReference type="Proteomes" id="UP001199044"/>
    </source>
</evidence>
<name>A0ABS7YQL2_9VIBR</name>